<reference evidence="2 3" key="1">
    <citation type="submission" date="2024-09" db="EMBL/GenBank/DDBJ databases">
        <authorList>
            <person name="Sun Q."/>
            <person name="Mori K."/>
        </authorList>
    </citation>
    <scope>NUCLEOTIDE SEQUENCE [LARGE SCALE GENOMIC DNA]</scope>
    <source>
        <strain evidence="2 3">NCAIM B.02481</strain>
    </source>
</reference>
<proteinExistence type="predicted"/>
<dbReference type="EMBL" id="JBHLTQ010000003">
    <property type="protein sequence ID" value="MFC0604148.1"/>
    <property type="molecule type" value="Genomic_DNA"/>
</dbReference>
<feature type="transmembrane region" description="Helical" evidence="1">
    <location>
        <begin position="65"/>
        <end position="84"/>
    </location>
</feature>
<dbReference type="RefSeq" id="WP_386061273.1">
    <property type="nucleotide sequence ID" value="NZ_JBHLTQ010000003.1"/>
</dbReference>
<keyword evidence="1" id="KW-1133">Transmembrane helix</keyword>
<organism evidence="2 3">
    <name type="scientific">Winogradskyella pulchriflava</name>
    <dbReference type="NCBI Taxonomy" id="1110688"/>
    <lineage>
        <taxon>Bacteria</taxon>
        <taxon>Pseudomonadati</taxon>
        <taxon>Bacteroidota</taxon>
        <taxon>Flavobacteriia</taxon>
        <taxon>Flavobacteriales</taxon>
        <taxon>Flavobacteriaceae</taxon>
        <taxon>Winogradskyella</taxon>
    </lineage>
</organism>
<evidence type="ECO:0000313" key="3">
    <source>
        <dbReference type="Proteomes" id="UP001589832"/>
    </source>
</evidence>
<accession>A0ABV6Q797</accession>
<dbReference type="Proteomes" id="UP001589832">
    <property type="component" value="Unassembled WGS sequence"/>
</dbReference>
<evidence type="ECO:0000256" key="1">
    <source>
        <dbReference type="SAM" id="Phobius"/>
    </source>
</evidence>
<evidence type="ECO:0000313" key="2">
    <source>
        <dbReference type="EMBL" id="MFC0604148.1"/>
    </source>
</evidence>
<comment type="caution">
    <text evidence="2">The sequence shown here is derived from an EMBL/GenBank/DDBJ whole genome shotgun (WGS) entry which is preliminary data.</text>
</comment>
<evidence type="ECO:0008006" key="4">
    <source>
        <dbReference type="Google" id="ProtNLM"/>
    </source>
</evidence>
<keyword evidence="3" id="KW-1185">Reference proteome</keyword>
<keyword evidence="1" id="KW-0812">Transmembrane</keyword>
<protein>
    <recommendedName>
        <fullName evidence="4">DUF5673 domain-containing protein</fullName>
    </recommendedName>
</protein>
<gene>
    <name evidence="2" type="ORF">ACFFGA_06260</name>
</gene>
<name>A0ABV6Q797_9FLAO</name>
<feature type="transmembrane region" description="Helical" evidence="1">
    <location>
        <begin position="27"/>
        <end position="45"/>
    </location>
</feature>
<feature type="transmembrane region" description="Helical" evidence="1">
    <location>
        <begin position="90"/>
        <end position="111"/>
    </location>
</feature>
<keyword evidence="1" id="KW-0472">Membrane</keyword>
<sequence>MKYFISLILLLTALSYGQIMEPEFPLVVNIVLILLILLTPVFWEYSVLNKNYESDFKMQSQRKILGVYELIYAIAWTILLSFSNDNYNDVIFLILIFWTFPLAELVLWFIYKKKKPFTVFIKENQLILVKRWTQKRNLTELTQIRFDRFGKNLKLDFKSKSEISIKTTEYNVDDIQKLLEILIEKSENNVFVPNNYEPKIKNSC</sequence>